<protein>
    <submittedName>
        <fullName evidence="3">TRAP transporter substrate-binding protein DctP</fullName>
    </submittedName>
</protein>
<accession>A0A7V7FWM3</accession>
<keyword evidence="4" id="KW-1185">Reference proteome</keyword>
<dbReference type="NCBIfam" id="NF037995">
    <property type="entry name" value="TRAP_S1"/>
    <property type="match status" value="1"/>
</dbReference>
<dbReference type="PANTHER" id="PTHR33376">
    <property type="match status" value="1"/>
</dbReference>
<evidence type="ECO:0000313" key="4">
    <source>
        <dbReference type="Proteomes" id="UP000486760"/>
    </source>
</evidence>
<dbReference type="Pfam" id="PF03480">
    <property type="entry name" value="DctP"/>
    <property type="match status" value="1"/>
</dbReference>
<dbReference type="Gene3D" id="3.40.190.170">
    <property type="entry name" value="Bacterial extracellular solute-binding protein, family 7"/>
    <property type="match status" value="1"/>
</dbReference>
<proteinExistence type="predicted"/>
<name>A0A7V7FWM3_9GAMM</name>
<evidence type="ECO:0000256" key="1">
    <source>
        <dbReference type="ARBA" id="ARBA00022729"/>
    </source>
</evidence>
<evidence type="ECO:0000313" key="3">
    <source>
        <dbReference type="EMBL" id="KAA0010038.1"/>
    </source>
</evidence>
<evidence type="ECO:0000256" key="2">
    <source>
        <dbReference type="SAM" id="SignalP"/>
    </source>
</evidence>
<dbReference type="InterPro" id="IPR018389">
    <property type="entry name" value="DctP_fam"/>
</dbReference>
<sequence length="341" mass="36447">MTKKQMVLVISSATIFATGMGVSQAQESVTLSMVHGSPESHVITKQGVEPWMACVSEETDDQVSFDYYPGGQISKTPELLRAIHSGIADIAPVPIGYVSDELPLNGVSMLPGLGSSAMEIVTGYSSALKEGILKEEFTSSNLMPLMVMAYPPYQIVSMGEKIDSAADFEGKVLRSAGGAMNLAVSELGASPAEIPIGDTYIALERGTADGTISAFASIKPFSLHELMKSMSSNGAFGTFTNVLSMSLDDLNAMSSDLQETLISCGSRTEEAMASYLDAEVEELSQEFTELGIDVYEFSPDELDKINDKLAKVQEDWVQRLDSRGLAAAQGLEEYNSALNGQ</sequence>
<keyword evidence="1 2" id="KW-0732">Signal</keyword>
<dbReference type="EMBL" id="VTPY01000008">
    <property type="protein sequence ID" value="KAA0010038.1"/>
    <property type="molecule type" value="Genomic_DNA"/>
</dbReference>
<dbReference type="GO" id="GO:0055085">
    <property type="term" value="P:transmembrane transport"/>
    <property type="evidence" value="ECO:0007669"/>
    <property type="project" value="InterPro"/>
</dbReference>
<dbReference type="InterPro" id="IPR038404">
    <property type="entry name" value="TRAP_DctP_sf"/>
</dbReference>
<dbReference type="PANTHER" id="PTHR33376:SF15">
    <property type="entry name" value="BLL6794 PROTEIN"/>
    <property type="match status" value="1"/>
</dbReference>
<gene>
    <name evidence="3" type="ORF">F0A17_19335</name>
</gene>
<reference evidence="3 4" key="1">
    <citation type="submission" date="2019-08" db="EMBL/GenBank/DDBJ databases">
        <title>Bioinformatics analysis of the strain L3 and L5.</title>
        <authorList>
            <person name="Li X."/>
        </authorList>
    </citation>
    <scope>NUCLEOTIDE SEQUENCE [LARGE SCALE GENOMIC DNA]</scope>
    <source>
        <strain evidence="3 4">L5</strain>
    </source>
</reference>
<dbReference type="Proteomes" id="UP000486760">
    <property type="component" value="Unassembled WGS sequence"/>
</dbReference>
<dbReference type="RefSeq" id="WP_149330002.1">
    <property type="nucleotide sequence ID" value="NZ_VTPY01000008.1"/>
</dbReference>
<organism evidence="3 4">
    <name type="scientific">Billgrantia pellis</name>
    <dbReference type="NCBI Taxonomy" id="2606936"/>
    <lineage>
        <taxon>Bacteria</taxon>
        <taxon>Pseudomonadati</taxon>
        <taxon>Pseudomonadota</taxon>
        <taxon>Gammaproteobacteria</taxon>
        <taxon>Oceanospirillales</taxon>
        <taxon>Halomonadaceae</taxon>
        <taxon>Billgrantia</taxon>
    </lineage>
</organism>
<dbReference type="AlphaFoldDB" id="A0A7V7FWM3"/>
<feature type="chain" id="PRO_5031405433" evidence="2">
    <location>
        <begin position="26"/>
        <end position="341"/>
    </location>
</feature>
<comment type="caution">
    <text evidence="3">The sequence shown here is derived from an EMBL/GenBank/DDBJ whole genome shotgun (WGS) entry which is preliminary data.</text>
</comment>
<feature type="signal peptide" evidence="2">
    <location>
        <begin position="1"/>
        <end position="25"/>
    </location>
</feature>
<dbReference type="CDD" id="cd13601">
    <property type="entry name" value="PBP2_TRAP_DctP1_3_4_like"/>
    <property type="match status" value="1"/>
</dbReference>